<dbReference type="Pfam" id="PF14605">
    <property type="entry name" value="Nup35_RRM_2"/>
    <property type="match status" value="1"/>
</dbReference>
<dbReference type="PROSITE" id="PS50102">
    <property type="entry name" value="RRM"/>
    <property type="match status" value="1"/>
</dbReference>
<dbReference type="Proteomes" id="UP001153678">
    <property type="component" value="Unassembled WGS sequence"/>
</dbReference>
<comment type="function">
    <text evidence="5">May be involved in the turnover of nuclear polyadenylated (pA+) RNA.</text>
</comment>
<dbReference type="Gene3D" id="1.20.1390.10">
    <property type="entry name" value="PWI domain"/>
    <property type="match status" value="1"/>
</dbReference>
<keyword evidence="2 7" id="KW-0863">Zinc-finger</keyword>
<evidence type="ECO:0000256" key="2">
    <source>
        <dbReference type="ARBA" id="ARBA00022771"/>
    </source>
</evidence>
<dbReference type="SUPFAM" id="SSF90229">
    <property type="entry name" value="CCCH zinc finger"/>
    <property type="match status" value="1"/>
</dbReference>
<dbReference type="InterPro" id="IPR036855">
    <property type="entry name" value="Znf_CCCH_sf"/>
</dbReference>
<keyword evidence="12" id="KW-1185">Reference proteome</keyword>
<comment type="caution">
    <text evidence="11">The sequence shown here is derived from an EMBL/GenBank/DDBJ whole genome shotgun (WGS) entry which is preliminary data.</text>
</comment>
<dbReference type="PANTHER" id="PTHR14398">
    <property type="entry name" value="RNA RECOGNITION RRM/RNP DOMAIN"/>
    <property type="match status" value="1"/>
</dbReference>
<feature type="compositionally biased region" description="Basic and acidic residues" evidence="8">
    <location>
        <begin position="615"/>
        <end position="627"/>
    </location>
</feature>
<dbReference type="GO" id="GO:0005634">
    <property type="term" value="C:nucleus"/>
    <property type="evidence" value="ECO:0007669"/>
    <property type="project" value="TreeGrafter"/>
</dbReference>
<dbReference type="SUPFAM" id="SSF54928">
    <property type="entry name" value="RNA-binding domain, RBD"/>
    <property type="match status" value="1"/>
</dbReference>
<feature type="region of interest" description="Disordered" evidence="8">
    <location>
        <begin position="913"/>
        <end position="944"/>
    </location>
</feature>
<proteinExistence type="predicted"/>
<feature type="domain" description="RRM" evidence="9">
    <location>
        <begin position="806"/>
        <end position="876"/>
    </location>
</feature>
<evidence type="ECO:0000256" key="8">
    <source>
        <dbReference type="SAM" id="MobiDB-lite"/>
    </source>
</evidence>
<evidence type="ECO:0000256" key="7">
    <source>
        <dbReference type="PROSITE-ProRule" id="PRU00723"/>
    </source>
</evidence>
<evidence type="ECO:0000313" key="11">
    <source>
        <dbReference type="EMBL" id="CAI2169616.1"/>
    </source>
</evidence>
<feature type="region of interest" description="Disordered" evidence="8">
    <location>
        <begin position="92"/>
        <end position="260"/>
    </location>
</feature>
<keyword evidence="4 6" id="KW-0694">RNA-binding</keyword>
<feature type="region of interest" description="Disordered" evidence="8">
    <location>
        <begin position="582"/>
        <end position="627"/>
    </location>
</feature>
<evidence type="ECO:0000313" key="12">
    <source>
        <dbReference type="Proteomes" id="UP001153678"/>
    </source>
</evidence>
<evidence type="ECO:0000256" key="3">
    <source>
        <dbReference type="ARBA" id="ARBA00022833"/>
    </source>
</evidence>
<organism evidence="11 12">
    <name type="scientific">Funneliformis geosporum</name>
    <dbReference type="NCBI Taxonomy" id="1117311"/>
    <lineage>
        <taxon>Eukaryota</taxon>
        <taxon>Fungi</taxon>
        <taxon>Fungi incertae sedis</taxon>
        <taxon>Mucoromycota</taxon>
        <taxon>Glomeromycotina</taxon>
        <taxon>Glomeromycetes</taxon>
        <taxon>Glomerales</taxon>
        <taxon>Glomeraceae</taxon>
        <taxon>Funneliformis</taxon>
    </lineage>
</organism>
<dbReference type="InterPro" id="IPR035979">
    <property type="entry name" value="RBD_domain_sf"/>
</dbReference>
<reference evidence="11" key="1">
    <citation type="submission" date="2022-08" db="EMBL/GenBank/DDBJ databases">
        <authorList>
            <person name="Kallberg Y."/>
            <person name="Tangrot J."/>
            <person name="Rosling A."/>
        </authorList>
    </citation>
    <scope>NUCLEOTIDE SEQUENCE</scope>
    <source>
        <strain evidence="11">Wild A</strain>
    </source>
</reference>
<evidence type="ECO:0000256" key="5">
    <source>
        <dbReference type="ARBA" id="ARBA00043866"/>
    </source>
</evidence>
<dbReference type="AlphaFoldDB" id="A0A9W4SJU8"/>
<dbReference type="GO" id="GO:0008270">
    <property type="term" value="F:zinc ion binding"/>
    <property type="evidence" value="ECO:0007669"/>
    <property type="project" value="UniProtKB-KW"/>
</dbReference>
<keyword evidence="3 7" id="KW-0862">Zinc</keyword>
<dbReference type="OrthoDB" id="443401at2759"/>
<dbReference type="InterPro" id="IPR000571">
    <property type="entry name" value="Znf_CCCH"/>
</dbReference>
<keyword evidence="1 7" id="KW-0479">Metal-binding</keyword>
<feature type="compositionally biased region" description="Low complexity" evidence="8">
    <location>
        <begin position="95"/>
        <end position="108"/>
    </location>
</feature>
<dbReference type="InterPro" id="IPR045137">
    <property type="entry name" value="RBM26/27"/>
</dbReference>
<accession>A0A9W4SJU8</accession>
<gene>
    <name evidence="11" type="ORF">FWILDA_LOCUS4168</name>
</gene>
<name>A0A9W4SJU8_9GLOM</name>
<protein>
    <submittedName>
        <fullName evidence="11">3033_t:CDS:1</fullName>
    </submittedName>
</protein>
<dbReference type="InterPro" id="IPR012677">
    <property type="entry name" value="Nucleotide-bd_a/b_plait_sf"/>
</dbReference>
<dbReference type="PROSITE" id="PS50103">
    <property type="entry name" value="ZF_C3H1"/>
    <property type="match status" value="1"/>
</dbReference>
<dbReference type="Pfam" id="PF00642">
    <property type="entry name" value="zf-CCCH"/>
    <property type="match status" value="1"/>
</dbReference>
<feature type="compositionally biased region" description="Basic and acidic residues" evidence="8">
    <location>
        <begin position="155"/>
        <end position="168"/>
    </location>
</feature>
<evidence type="ECO:0000256" key="4">
    <source>
        <dbReference type="ARBA" id="ARBA00022884"/>
    </source>
</evidence>
<sequence length="944" mass="105364">MFLDDTSSKALKKYLSHHLEPICDADPKVLADYVIALLKHDKPDQDLKQLCIDQLDDFLRGETRPFVEKLFDALGSQEYLGERVALTAIQSQQESTINASSSSTNNSIVEGKSTKSQELTSEKVDSQPSKMGVRKREDSEASDDDDDRNYKHRERGGENRDDYRRYTDRSASFSNREDDRDSKNKRFRSSEGIPTGPASGGSQYNNNFQDDRSFKRRRDEPEEEFRSNKIPRNNSLGTSQPISGSGNGYVSNNGMSGGNVRRAEFERDNRINRNFPSISSGSPGSSISSGRWGNEWVNNGMNSPVNDRFDDRRIRGGRLSERGGGRSGPMVVNRGSGYSDVRPGRRQRCRDYDEKGYCMRGDLCPFDHGVDRIVVDDVPLNRPFDIIPPMAGTPLTGPVGIMSAGVPSRPPYFMSTAGVRNQYDLDPGYSGQTSRSMTPTADAYDPERATLSRPEELISVIEPKENEASQTSPEAAVTESTLSLTAPSVPQFLDSSLGISTTRGTTFRGRGRSRGSRGGFNANNRYGSSANKNATLVVENIPKEFCTLDKVNEFFKKFAYNSPEPIFDYRFVKVYWYKEKEEPQTSTTTIPKPVSPVKPDHTIAQPEISPPANAAEKKEAEEKAKKQKESLKAMLEIQKQREQLINRQIEEQKKLMELAKKKNVNSKNREEVLKSLSKVSEDIKNDSNVPVRKTSLSGAIHPKSLLEEKEREQLDRELDILSKINENSAANEPSTSAVSSVVNAQSSTETNLETNTSAASLISFTDSAIYRGRGRAVFYRGRARGSWPRVRGGSAMRSYKLDNRTSKLLLKEVPAGSTDILRNYFQQFGELETFTVTEETRTAIVQFKNRKDAEQALVKGSNIPDVGQVQMTWHTETSSATRPAEVTTTVTTSSNTVDNIAEVVSDITESQIVDTESSSVSHNVTADFQAEDDEDEERERSWKR</sequence>
<feature type="compositionally biased region" description="Basic and acidic residues" evidence="8">
    <location>
        <begin position="112"/>
        <end position="125"/>
    </location>
</feature>
<dbReference type="Gene3D" id="3.30.70.330">
    <property type="match status" value="1"/>
</dbReference>
<feature type="compositionally biased region" description="Basic and acidic residues" evidence="8">
    <location>
        <begin position="175"/>
        <end position="184"/>
    </location>
</feature>
<evidence type="ECO:0000256" key="1">
    <source>
        <dbReference type="ARBA" id="ARBA00022723"/>
    </source>
</evidence>
<dbReference type="SMART" id="SM00356">
    <property type="entry name" value="ZnF_C3H1"/>
    <property type="match status" value="1"/>
</dbReference>
<feature type="domain" description="C3H1-type" evidence="10">
    <location>
        <begin position="343"/>
        <end position="371"/>
    </location>
</feature>
<dbReference type="EMBL" id="CAMKVN010000602">
    <property type="protein sequence ID" value="CAI2169616.1"/>
    <property type="molecule type" value="Genomic_DNA"/>
</dbReference>
<feature type="zinc finger region" description="C3H1-type" evidence="7">
    <location>
        <begin position="343"/>
        <end position="371"/>
    </location>
</feature>
<feature type="compositionally biased region" description="Polar residues" evidence="8">
    <location>
        <begin position="230"/>
        <end position="242"/>
    </location>
</feature>
<dbReference type="Pfam" id="PF01480">
    <property type="entry name" value="PWI"/>
    <property type="match status" value="1"/>
</dbReference>
<feature type="compositionally biased region" description="Polar residues" evidence="8">
    <location>
        <begin position="913"/>
        <end position="926"/>
    </location>
</feature>
<evidence type="ECO:0000259" key="10">
    <source>
        <dbReference type="PROSITE" id="PS50103"/>
    </source>
</evidence>
<evidence type="ECO:0000259" key="9">
    <source>
        <dbReference type="PROSITE" id="PS50102"/>
    </source>
</evidence>
<feature type="region of interest" description="Disordered" evidence="8">
    <location>
        <begin position="503"/>
        <end position="528"/>
    </location>
</feature>
<dbReference type="InterPro" id="IPR002483">
    <property type="entry name" value="PWI_dom"/>
</dbReference>
<dbReference type="InterPro" id="IPR000504">
    <property type="entry name" value="RRM_dom"/>
</dbReference>
<dbReference type="GO" id="GO:0003723">
    <property type="term" value="F:RNA binding"/>
    <property type="evidence" value="ECO:0007669"/>
    <property type="project" value="UniProtKB-UniRule"/>
</dbReference>
<dbReference type="PANTHER" id="PTHR14398:SF0">
    <property type="entry name" value="ZINC FINGER PROTEIN SWM"/>
    <property type="match status" value="1"/>
</dbReference>
<evidence type="ECO:0000256" key="6">
    <source>
        <dbReference type="PROSITE-ProRule" id="PRU00176"/>
    </source>
</evidence>
<feature type="compositionally biased region" description="Basic and acidic residues" evidence="8">
    <location>
        <begin position="209"/>
        <end position="227"/>
    </location>
</feature>